<evidence type="ECO:0000313" key="14">
    <source>
        <dbReference type="EMBL" id="MDO7868394.1"/>
    </source>
</evidence>
<dbReference type="SUPFAM" id="SSF158472">
    <property type="entry name" value="HAMP domain-like"/>
    <property type="match status" value="1"/>
</dbReference>
<keyword evidence="10 11" id="KW-0472">Membrane</keyword>
<dbReference type="GO" id="GO:0016301">
    <property type="term" value="F:kinase activity"/>
    <property type="evidence" value="ECO:0007669"/>
    <property type="project" value="UniProtKB-KW"/>
</dbReference>
<dbReference type="CDD" id="cd06225">
    <property type="entry name" value="HAMP"/>
    <property type="match status" value="1"/>
</dbReference>
<organism evidence="14 15">
    <name type="scientific">Nocardioides jiangxiensis</name>
    <dbReference type="NCBI Taxonomy" id="3064524"/>
    <lineage>
        <taxon>Bacteria</taxon>
        <taxon>Bacillati</taxon>
        <taxon>Actinomycetota</taxon>
        <taxon>Actinomycetes</taxon>
        <taxon>Propionibacteriales</taxon>
        <taxon>Nocardioidaceae</taxon>
        <taxon>Nocardioides</taxon>
    </lineage>
</organism>
<dbReference type="SMART" id="SM00387">
    <property type="entry name" value="HATPase_c"/>
    <property type="match status" value="1"/>
</dbReference>
<dbReference type="PROSITE" id="PS50885">
    <property type="entry name" value="HAMP"/>
    <property type="match status" value="1"/>
</dbReference>
<keyword evidence="7 14" id="KW-0418">Kinase</keyword>
<proteinExistence type="predicted"/>
<dbReference type="InterPro" id="IPR050428">
    <property type="entry name" value="TCS_sensor_his_kinase"/>
</dbReference>
<feature type="domain" description="HAMP" evidence="13">
    <location>
        <begin position="184"/>
        <end position="237"/>
    </location>
</feature>
<feature type="domain" description="Histidine kinase" evidence="12">
    <location>
        <begin position="245"/>
        <end position="455"/>
    </location>
</feature>
<gene>
    <name evidence="14" type="ORF">Q5722_08435</name>
</gene>
<dbReference type="Gene3D" id="3.30.565.10">
    <property type="entry name" value="Histidine kinase-like ATPase, C-terminal domain"/>
    <property type="match status" value="1"/>
</dbReference>
<keyword evidence="6 11" id="KW-0812">Transmembrane</keyword>
<dbReference type="PANTHER" id="PTHR45436">
    <property type="entry name" value="SENSOR HISTIDINE KINASE YKOH"/>
    <property type="match status" value="1"/>
</dbReference>
<comment type="catalytic activity">
    <reaction evidence="1">
        <text>ATP + protein L-histidine = ADP + protein N-phospho-L-histidine.</text>
        <dbReference type="EC" id="2.7.13.3"/>
    </reaction>
</comment>
<keyword evidence="15" id="KW-1185">Reference proteome</keyword>
<evidence type="ECO:0000256" key="7">
    <source>
        <dbReference type="ARBA" id="ARBA00022777"/>
    </source>
</evidence>
<protein>
    <recommendedName>
        <fullName evidence="3">histidine kinase</fullName>
        <ecNumber evidence="3">2.7.13.3</ecNumber>
    </recommendedName>
</protein>
<dbReference type="EC" id="2.7.13.3" evidence="3"/>
<dbReference type="Proteomes" id="UP001233314">
    <property type="component" value="Unassembled WGS sequence"/>
</dbReference>
<evidence type="ECO:0000256" key="9">
    <source>
        <dbReference type="ARBA" id="ARBA00023012"/>
    </source>
</evidence>
<sequence length="458" mass="49070">MKVHYRRSLASRVTLLTTMAVAIAIAVVAFGAFMTVRLQTQASLDSSLVDRAKLVAATVREAEVGGTDYNVPGWLLGASDVRLFEVTSDGLVWSADRAGSPNFGTPEVDVAAGRRDQSIRTITQGGARYRAVTWPMAGDHGRAIVVVQSLAPQERVLKRLGLVMLLLGGAGVVGAGLAGWAVARSGLRPVRRLTRAAEEIARTEDLRPIEATGSNDEIARLATAFNQMLTALAASRDRQRQLVADAGHELRTPLTSLRTNLELLAQASSGELEIPPEARDELLADVQGQIEELTTLIGDLVELGREESLTHVVEPVDLAEVVARALVRVRRRAPEVHFDVDTDQWWVTGEAAALERAVLNLLDNAAKWSPAGGTVTVTLSAGVLRVVDQGHGISDEDLPHVFDRFWRSPESRGMPGSGLGLSIVHQIAVRHSGRVEAGRAPEGGAMLTLRVPGKVSPD</sequence>
<keyword evidence="4" id="KW-0597">Phosphoprotein</keyword>
<evidence type="ECO:0000256" key="3">
    <source>
        <dbReference type="ARBA" id="ARBA00012438"/>
    </source>
</evidence>
<accession>A0ABT9B250</accession>
<keyword evidence="5" id="KW-0808">Transferase</keyword>
<name>A0ABT9B250_9ACTN</name>
<dbReference type="InterPro" id="IPR036097">
    <property type="entry name" value="HisK_dim/P_sf"/>
</dbReference>
<dbReference type="InterPro" id="IPR003594">
    <property type="entry name" value="HATPase_dom"/>
</dbReference>
<evidence type="ECO:0000256" key="6">
    <source>
        <dbReference type="ARBA" id="ARBA00022692"/>
    </source>
</evidence>
<dbReference type="SUPFAM" id="SSF47384">
    <property type="entry name" value="Homodimeric domain of signal transducing histidine kinase"/>
    <property type="match status" value="1"/>
</dbReference>
<dbReference type="InterPro" id="IPR003661">
    <property type="entry name" value="HisK_dim/P_dom"/>
</dbReference>
<dbReference type="SMART" id="SM00304">
    <property type="entry name" value="HAMP"/>
    <property type="match status" value="1"/>
</dbReference>
<evidence type="ECO:0000256" key="4">
    <source>
        <dbReference type="ARBA" id="ARBA00022553"/>
    </source>
</evidence>
<reference evidence="14 15" key="1">
    <citation type="submission" date="2023-07" db="EMBL/GenBank/DDBJ databases">
        <title>Nocardioides sp. nov WY-20 isolated from soil.</title>
        <authorList>
            <person name="Liu B."/>
            <person name="Wan Y."/>
        </authorList>
    </citation>
    <scope>NUCLEOTIDE SEQUENCE [LARGE SCALE GENOMIC DNA]</scope>
    <source>
        <strain evidence="14 15">WY-20</strain>
    </source>
</reference>
<comment type="subcellular location">
    <subcellularLocation>
        <location evidence="2">Cell membrane</location>
    </subcellularLocation>
</comment>
<evidence type="ECO:0000259" key="12">
    <source>
        <dbReference type="PROSITE" id="PS50109"/>
    </source>
</evidence>
<dbReference type="Pfam" id="PF00512">
    <property type="entry name" value="HisKA"/>
    <property type="match status" value="1"/>
</dbReference>
<dbReference type="Gene3D" id="6.10.340.10">
    <property type="match status" value="1"/>
</dbReference>
<dbReference type="Gene3D" id="1.10.287.130">
    <property type="match status" value="1"/>
</dbReference>
<evidence type="ECO:0000256" key="8">
    <source>
        <dbReference type="ARBA" id="ARBA00022989"/>
    </source>
</evidence>
<evidence type="ECO:0000313" key="15">
    <source>
        <dbReference type="Proteomes" id="UP001233314"/>
    </source>
</evidence>
<dbReference type="InterPro" id="IPR036890">
    <property type="entry name" value="HATPase_C_sf"/>
</dbReference>
<comment type="caution">
    <text evidence="14">The sequence shown here is derived from an EMBL/GenBank/DDBJ whole genome shotgun (WGS) entry which is preliminary data.</text>
</comment>
<dbReference type="PROSITE" id="PS50109">
    <property type="entry name" value="HIS_KIN"/>
    <property type="match status" value="1"/>
</dbReference>
<evidence type="ECO:0000256" key="10">
    <source>
        <dbReference type="ARBA" id="ARBA00023136"/>
    </source>
</evidence>
<dbReference type="Pfam" id="PF00672">
    <property type="entry name" value="HAMP"/>
    <property type="match status" value="1"/>
</dbReference>
<evidence type="ECO:0000256" key="1">
    <source>
        <dbReference type="ARBA" id="ARBA00000085"/>
    </source>
</evidence>
<dbReference type="InterPro" id="IPR005467">
    <property type="entry name" value="His_kinase_dom"/>
</dbReference>
<dbReference type="InterPro" id="IPR004358">
    <property type="entry name" value="Sig_transdc_His_kin-like_C"/>
</dbReference>
<dbReference type="RefSeq" id="WP_305027769.1">
    <property type="nucleotide sequence ID" value="NZ_JAUQTA010000001.1"/>
</dbReference>
<keyword evidence="8 11" id="KW-1133">Transmembrane helix</keyword>
<feature type="transmembrane region" description="Helical" evidence="11">
    <location>
        <begin position="12"/>
        <end position="34"/>
    </location>
</feature>
<dbReference type="InterPro" id="IPR003660">
    <property type="entry name" value="HAMP_dom"/>
</dbReference>
<dbReference type="Pfam" id="PF02518">
    <property type="entry name" value="HATPase_c"/>
    <property type="match status" value="1"/>
</dbReference>
<dbReference type="SUPFAM" id="SSF55874">
    <property type="entry name" value="ATPase domain of HSP90 chaperone/DNA topoisomerase II/histidine kinase"/>
    <property type="match status" value="1"/>
</dbReference>
<evidence type="ECO:0000256" key="2">
    <source>
        <dbReference type="ARBA" id="ARBA00004236"/>
    </source>
</evidence>
<keyword evidence="9" id="KW-0902">Two-component regulatory system</keyword>
<dbReference type="PANTHER" id="PTHR45436:SF5">
    <property type="entry name" value="SENSOR HISTIDINE KINASE TRCS"/>
    <property type="match status" value="1"/>
</dbReference>
<dbReference type="SMART" id="SM00388">
    <property type="entry name" value="HisKA"/>
    <property type="match status" value="1"/>
</dbReference>
<evidence type="ECO:0000259" key="13">
    <source>
        <dbReference type="PROSITE" id="PS50885"/>
    </source>
</evidence>
<dbReference type="CDD" id="cd00082">
    <property type="entry name" value="HisKA"/>
    <property type="match status" value="1"/>
</dbReference>
<dbReference type="PRINTS" id="PR00344">
    <property type="entry name" value="BCTRLSENSOR"/>
</dbReference>
<evidence type="ECO:0000256" key="5">
    <source>
        <dbReference type="ARBA" id="ARBA00022679"/>
    </source>
</evidence>
<evidence type="ECO:0000256" key="11">
    <source>
        <dbReference type="SAM" id="Phobius"/>
    </source>
</evidence>
<dbReference type="EMBL" id="JAUQTA010000001">
    <property type="protein sequence ID" value="MDO7868394.1"/>
    <property type="molecule type" value="Genomic_DNA"/>
</dbReference>
<feature type="transmembrane region" description="Helical" evidence="11">
    <location>
        <begin position="160"/>
        <end position="183"/>
    </location>
</feature>